<dbReference type="InterPro" id="IPR042185">
    <property type="entry name" value="Serpin_sf_2"/>
</dbReference>
<dbReference type="PANTHER" id="PTHR11461:SF211">
    <property type="entry name" value="GH10112P-RELATED"/>
    <property type="match status" value="1"/>
</dbReference>
<keyword evidence="4" id="KW-0325">Glycoprotein</keyword>
<dbReference type="PANTHER" id="PTHR11461">
    <property type="entry name" value="SERINE PROTEASE INHIBITOR, SERPIN"/>
    <property type="match status" value="1"/>
</dbReference>
<dbReference type="GO" id="GO:0005615">
    <property type="term" value="C:extracellular space"/>
    <property type="evidence" value="ECO:0007669"/>
    <property type="project" value="InterPro"/>
</dbReference>
<protein>
    <recommendedName>
        <fullName evidence="5">Serpin domain-containing protein</fullName>
    </recommendedName>
</protein>
<dbReference type="VEuPathDB" id="VectorBase:LDEU009866"/>
<dbReference type="STRING" id="299467.A0A443S3X1"/>
<evidence type="ECO:0000256" key="4">
    <source>
        <dbReference type="ARBA" id="ARBA00023180"/>
    </source>
</evidence>
<dbReference type="InterPro" id="IPR042178">
    <property type="entry name" value="Serpin_sf_1"/>
</dbReference>
<comment type="similarity">
    <text evidence="1">Belongs to the serpin family.</text>
</comment>
<evidence type="ECO:0000256" key="2">
    <source>
        <dbReference type="ARBA" id="ARBA00022690"/>
    </source>
</evidence>
<reference evidence="6 7" key="1">
    <citation type="journal article" date="2018" name="Gigascience">
        <title>Genomes of trombidid mites reveal novel predicted allergens and laterally-transferred genes associated with secondary metabolism.</title>
        <authorList>
            <person name="Dong X."/>
            <person name="Chaisiri K."/>
            <person name="Xia D."/>
            <person name="Armstrong S.D."/>
            <person name="Fang Y."/>
            <person name="Donnelly M.J."/>
            <person name="Kadowaki T."/>
            <person name="McGarry J.W."/>
            <person name="Darby A.C."/>
            <person name="Makepeace B.L."/>
        </authorList>
    </citation>
    <scope>NUCLEOTIDE SEQUENCE [LARGE SCALE GENOMIC DNA]</scope>
    <source>
        <strain evidence="6">UoL-UT</strain>
    </source>
</reference>
<gene>
    <name evidence="6" type="ORF">B4U80_11686</name>
</gene>
<organism evidence="6 7">
    <name type="scientific">Leptotrombidium deliense</name>
    <dbReference type="NCBI Taxonomy" id="299467"/>
    <lineage>
        <taxon>Eukaryota</taxon>
        <taxon>Metazoa</taxon>
        <taxon>Ecdysozoa</taxon>
        <taxon>Arthropoda</taxon>
        <taxon>Chelicerata</taxon>
        <taxon>Arachnida</taxon>
        <taxon>Acari</taxon>
        <taxon>Acariformes</taxon>
        <taxon>Trombidiformes</taxon>
        <taxon>Prostigmata</taxon>
        <taxon>Anystina</taxon>
        <taxon>Parasitengona</taxon>
        <taxon>Trombiculoidea</taxon>
        <taxon>Trombiculidae</taxon>
        <taxon>Leptotrombidium</taxon>
    </lineage>
</organism>
<dbReference type="Gene3D" id="3.30.497.10">
    <property type="entry name" value="Antithrombin, subunit I, domain 2"/>
    <property type="match status" value="1"/>
</dbReference>
<dbReference type="AlphaFoldDB" id="A0A443S3X1"/>
<dbReference type="GO" id="GO:0004867">
    <property type="term" value="F:serine-type endopeptidase inhibitor activity"/>
    <property type="evidence" value="ECO:0007669"/>
    <property type="project" value="UniProtKB-KW"/>
</dbReference>
<dbReference type="InterPro" id="IPR036186">
    <property type="entry name" value="Serpin_sf"/>
</dbReference>
<proteinExistence type="inferred from homology"/>
<keyword evidence="7" id="KW-1185">Reference proteome</keyword>
<dbReference type="EMBL" id="NCKV01009585">
    <property type="protein sequence ID" value="RWS22174.1"/>
    <property type="molecule type" value="Genomic_DNA"/>
</dbReference>
<sequence>MLIVLPYERYGLPDVFESLSQYLSNTNARNLTSSELKPTMVEVKLPAFEFGQQIDLIKVFEKLGVDLKSALTGLDPQLQINKAIHEARIKTDNVGTEAAAVTITATVILSAIRHPKADVVFTVDHPFAFIIRDNISGLHLFTGVVNKLN</sequence>
<dbReference type="Pfam" id="PF00079">
    <property type="entry name" value="Serpin"/>
    <property type="match status" value="1"/>
</dbReference>
<dbReference type="SUPFAM" id="SSF56574">
    <property type="entry name" value="Serpins"/>
    <property type="match status" value="1"/>
</dbReference>
<dbReference type="InterPro" id="IPR000215">
    <property type="entry name" value="Serpin_fam"/>
</dbReference>
<dbReference type="Proteomes" id="UP000288716">
    <property type="component" value="Unassembled WGS sequence"/>
</dbReference>
<keyword evidence="2" id="KW-0646">Protease inhibitor</keyword>
<feature type="domain" description="Serpin" evidence="5">
    <location>
        <begin position="1"/>
        <end position="146"/>
    </location>
</feature>
<evidence type="ECO:0000256" key="1">
    <source>
        <dbReference type="ARBA" id="ARBA00009500"/>
    </source>
</evidence>
<accession>A0A443S3X1</accession>
<dbReference type="OrthoDB" id="6488090at2759"/>
<evidence type="ECO:0000259" key="5">
    <source>
        <dbReference type="Pfam" id="PF00079"/>
    </source>
</evidence>
<name>A0A443S3X1_9ACAR</name>
<evidence type="ECO:0000313" key="6">
    <source>
        <dbReference type="EMBL" id="RWS22174.1"/>
    </source>
</evidence>
<keyword evidence="3" id="KW-0722">Serine protease inhibitor</keyword>
<evidence type="ECO:0000313" key="7">
    <source>
        <dbReference type="Proteomes" id="UP000288716"/>
    </source>
</evidence>
<dbReference type="InterPro" id="IPR023796">
    <property type="entry name" value="Serpin_dom"/>
</dbReference>
<comment type="caution">
    <text evidence="6">The sequence shown here is derived from an EMBL/GenBank/DDBJ whole genome shotgun (WGS) entry which is preliminary data.</text>
</comment>
<dbReference type="Gene3D" id="2.30.39.10">
    <property type="entry name" value="Alpha-1-antitrypsin, domain 1"/>
    <property type="match status" value="1"/>
</dbReference>
<evidence type="ECO:0000256" key="3">
    <source>
        <dbReference type="ARBA" id="ARBA00022900"/>
    </source>
</evidence>